<dbReference type="Proteomes" id="UP000012153">
    <property type="component" value="Unassembled WGS sequence"/>
</dbReference>
<accession>M6U514</accession>
<name>M6U514_9LEPT</name>
<organism evidence="1 2">
    <name type="scientific">Leptospira noguchii serovar Autumnalis str. ZUN142</name>
    <dbReference type="NCBI Taxonomy" id="1085540"/>
    <lineage>
        <taxon>Bacteria</taxon>
        <taxon>Pseudomonadati</taxon>
        <taxon>Spirochaetota</taxon>
        <taxon>Spirochaetia</taxon>
        <taxon>Leptospirales</taxon>
        <taxon>Leptospiraceae</taxon>
        <taxon>Leptospira</taxon>
    </lineage>
</organism>
<proteinExistence type="predicted"/>
<comment type="caution">
    <text evidence="1">The sequence shown here is derived from an EMBL/GenBank/DDBJ whole genome shotgun (WGS) entry which is preliminary data.</text>
</comment>
<reference evidence="1 2" key="1">
    <citation type="submission" date="2013-01" db="EMBL/GenBank/DDBJ databases">
        <authorList>
            <person name="Harkins D.M."/>
            <person name="Durkin A.S."/>
            <person name="Brinkac L.M."/>
            <person name="Haft D.H."/>
            <person name="Selengut J.D."/>
            <person name="Sanka R."/>
            <person name="DePew J."/>
            <person name="Purushe J."/>
            <person name="Matthias M.A."/>
            <person name="Vinetz J.M."/>
            <person name="Sutton G.G."/>
            <person name="Nierman W.C."/>
            <person name="Fouts D.E."/>
        </authorList>
    </citation>
    <scope>NUCLEOTIDE SEQUENCE [LARGE SCALE GENOMIC DNA]</scope>
    <source>
        <strain evidence="1 2">ZUN142</strain>
    </source>
</reference>
<evidence type="ECO:0000313" key="1">
    <source>
        <dbReference type="EMBL" id="EMO39565.1"/>
    </source>
</evidence>
<gene>
    <name evidence="1" type="ORF">LEP1GSC186_3244</name>
</gene>
<protein>
    <submittedName>
        <fullName evidence="1">Baseplate J-like protein</fullName>
    </submittedName>
</protein>
<sequence length="406" mass="44746">MVFLIYIQKLVALPFVPKTEIEYRLAIQNYLIASGSKLSNFNPGSRIYTWICAIASVLAESDLRTLNGFDYSIREGIYNALGFNRLPGLKSVGIVRIEHKDHLVNIEIPIFTLDLFGLLFESISPVTLLVGQEYTEIEIRAKEPGTDYNIRRLSINTEEGLGSLNIQLPANTRVWNPSDFIGGSNKETEENRLKRFRDFIVSLGRSTLLGIYTAVISIPGVAGAQITTNKNPVSGSVEFGWINIYVSDGTSNPPQSLLDLVLKTIEGDLNDPEHFPGYSAAGTWVNVFKIPVLGISVRFRLEVLNNSQISLEEASTIATNAITYYLNTLPIGFDVLLNQVGATILKSHPDFYRVEILEFYGKLANDPVPNPIPIPIDISVPPTFLPRTGGSSLGVITCEVSKVSPL</sequence>
<dbReference type="AlphaFoldDB" id="M6U514"/>
<dbReference type="EMBL" id="AHOP02000053">
    <property type="protein sequence ID" value="EMO39565.1"/>
    <property type="molecule type" value="Genomic_DNA"/>
</dbReference>
<evidence type="ECO:0000313" key="2">
    <source>
        <dbReference type="Proteomes" id="UP000012153"/>
    </source>
</evidence>